<dbReference type="AlphaFoldDB" id="A0A9N9DXG3"/>
<dbReference type="InterPro" id="IPR036910">
    <property type="entry name" value="HMG_box_dom_sf"/>
</dbReference>
<dbReference type="SUPFAM" id="SSF47095">
    <property type="entry name" value="HMG-box"/>
    <property type="match status" value="1"/>
</dbReference>
<dbReference type="OrthoDB" id="6247875at2759"/>
<feature type="DNA-binding region" description="HMG box" evidence="1">
    <location>
        <begin position="42"/>
        <end position="111"/>
    </location>
</feature>
<dbReference type="InterPro" id="IPR009071">
    <property type="entry name" value="HMG_box_dom"/>
</dbReference>
<dbReference type="Proteomes" id="UP000789572">
    <property type="component" value="Unassembled WGS sequence"/>
</dbReference>
<dbReference type="EMBL" id="CAJVPJ010004924">
    <property type="protein sequence ID" value="CAG8656932.1"/>
    <property type="molecule type" value="Genomic_DNA"/>
</dbReference>
<dbReference type="PROSITE" id="PS50118">
    <property type="entry name" value="HMG_BOX_2"/>
    <property type="match status" value="1"/>
</dbReference>
<evidence type="ECO:0000313" key="3">
    <source>
        <dbReference type="EMBL" id="CAG8656932.1"/>
    </source>
</evidence>
<evidence type="ECO:0000259" key="2">
    <source>
        <dbReference type="PROSITE" id="PS50118"/>
    </source>
</evidence>
<protein>
    <submittedName>
        <fullName evidence="3">1059_t:CDS:1</fullName>
    </submittedName>
</protein>
<sequence length="165" mass="18993">MRRTFPANSEQQFDEAYRKANLVCSKAELPAYNNRPNKHGSPRRLKNAFFIPTRRTMIIFNILISTTTQSRDVIRHAGQAWQRLSAGERRVYVLAASVVEKKFYEDNPGYVYNPRRGPLETVSATATTDERRGVCRAVRTILGSGGHYLFHKNLEWVFLERTVDS</sequence>
<gene>
    <name evidence="3" type="ORF">POCULU_LOCUS10252</name>
</gene>
<keyword evidence="4" id="KW-1185">Reference proteome</keyword>
<name>A0A9N9DXG3_9GLOM</name>
<evidence type="ECO:0000256" key="1">
    <source>
        <dbReference type="PROSITE-ProRule" id="PRU00267"/>
    </source>
</evidence>
<organism evidence="3 4">
    <name type="scientific">Paraglomus occultum</name>
    <dbReference type="NCBI Taxonomy" id="144539"/>
    <lineage>
        <taxon>Eukaryota</taxon>
        <taxon>Fungi</taxon>
        <taxon>Fungi incertae sedis</taxon>
        <taxon>Mucoromycota</taxon>
        <taxon>Glomeromycotina</taxon>
        <taxon>Glomeromycetes</taxon>
        <taxon>Paraglomerales</taxon>
        <taxon>Paraglomeraceae</taxon>
        <taxon>Paraglomus</taxon>
    </lineage>
</organism>
<proteinExistence type="predicted"/>
<dbReference type="GO" id="GO:0005634">
    <property type="term" value="C:nucleus"/>
    <property type="evidence" value="ECO:0007669"/>
    <property type="project" value="UniProtKB-UniRule"/>
</dbReference>
<feature type="domain" description="HMG box" evidence="2">
    <location>
        <begin position="42"/>
        <end position="111"/>
    </location>
</feature>
<reference evidence="3" key="1">
    <citation type="submission" date="2021-06" db="EMBL/GenBank/DDBJ databases">
        <authorList>
            <person name="Kallberg Y."/>
            <person name="Tangrot J."/>
            <person name="Rosling A."/>
        </authorList>
    </citation>
    <scope>NUCLEOTIDE SEQUENCE</scope>
    <source>
        <strain evidence="3">IA702</strain>
    </source>
</reference>
<evidence type="ECO:0000313" key="4">
    <source>
        <dbReference type="Proteomes" id="UP000789572"/>
    </source>
</evidence>
<dbReference type="Gene3D" id="1.10.30.10">
    <property type="entry name" value="High mobility group box domain"/>
    <property type="match status" value="1"/>
</dbReference>
<dbReference type="GO" id="GO:0003677">
    <property type="term" value="F:DNA binding"/>
    <property type="evidence" value="ECO:0007669"/>
    <property type="project" value="UniProtKB-UniRule"/>
</dbReference>
<comment type="caution">
    <text evidence="3">The sequence shown here is derived from an EMBL/GenBank/DDBJ whole genome shotgun (WGS) entry which is preliminary data.</text>
</comment>
<accession>A0A9N9DXG3</accession>
<feature type="non-terminal residue" evidence="3">
    <location>
        <position position="165"/>
    </location>
</feature>
<keyword evidence="1" id="KW-0238">DNA-binding</keyword>
<keyword evidence="1" id="KW-0539">Nucleus</keyword>